<dbReference type="AlphaFoldDB" id="A0A316V1W5"/>
<dbReference type="SUPFAM" id="SSF57667">
    <property type="entry name" value="beta-beta-alpha zinc fingers"/>
    <property type="match status" value="2"/>
</dbReference>
<feature type="compositionally biased region" description="Low complexity" evidence="6">
    <location>
        <begin position="353"/>
        <end position="365"/>
    </location>
</feature>
<dbReference type="PROSITE" id="PS50157">
    <property type="entry name" value="ZINC_FINGER_C2H2_2"/>
    <property type="match status" value="3"/>
</dbReference>
<feature type="domain" description="C2H2-type" evidence="7">
    <location>
        <begin position="100"/>
        <end position="125"/>
    </location>
</feature>
<dbReference type="PROSITE" id="PS00028">
    <property type="entry name" value="ZINC_FINGER_C2H2_1"/>
    <property type="match status" value="3"/>
</dbReference>
<dbReference type="Proteomes" id="UP000245884">
    <property type="component" value="Unassembled WGS sequence"/>
</dbReference>
<dbReference type="GO" id="GO:0008270">
    <property type="term" value="F:zinc ion binding"/>
    <property type="evidence" value="ECO:0007669"/>
    <property type="project" value="UniProtKB-KW"/>
</dbReference>
<feature type="compositionally biased region" description="Pro residues" evidence="6">
    <location>
        <begin position="342"/>
        <end position="352"/>
    </location>
</feature>
<evidence type="ECO:0000256" key="4">
    <source>
        <dbReference type="ARBA" id="ARBA00022833"/>
    </source>
</evidence>
<dbReference type="STRING" id="1569628.A0A316V1W5"/>
<dbReference type="PANTHER" id="PTHR14003:SF22">
    <property type="entry name" value="FINGER DOMAIN PROTEIN, PUTATIVE (AFU_ORTHOLOGUE AFUA_4G11480)-RELATED"/>
    <property type="match status" value="1"/>
</dbReference>
<evidence type="ECO:0000313" key="9">
    <source>
        <dbReference type="Proteomes" id="UP000245884"/>
    </source>
</evidence>
<dbReference type="Gene3D" id="3.30.160.60">
    <property type="entry name" value="Classic Zinc Finger"/>
    <property type="match status" value="3"/>
</dbReference>
<dbReference type="FunFam" id="3.30.160.60:FF:000690">
    <property type="entry name" value="Zinc finger protein 354C"/>
    <property type="match status" value="1"/>
</dbReference>
<dbReference type="InterPro" id="IPR036236">
    <property type="entry name" value="Znf_C2H2_sf"/>
</dbReference>
<dbReference type="RefSeq" id="XP_025364785.1">
    <property type="nucleotide sequence ID" value="XM_025508948.1"/>
</dbReference>
<dbReference type="InterPro" id="IPR013087">
    <property type="entry name" value="Znf_C2H2_type"/>
</dbReference>
<feature type="region of interest" description="Disordered" evidence="6">
    <location>
        <begin position="331"/>
        <end position="366"/>
    </location>
</feature>
<dbReference type="GO" id="GO:0000978">
    <property type="term" value="F:RNA polymerase II cis-regulatory region sequence-specific DNA binding"/>
    <property type="evidence" value="ECO:0007669"/>
    <property type="project" value="TreeGrafter"/>
</dbReference>
<feature type="compositionally biased region" description="Basic residues" evidence="6">
    <location>
        <begin position="256"/>
        <end position="265"/>
    </location>
</feature>
<sequence>MDILELVHDDVKAESRPHECQHKGCPKAFSRHARIHSQERPFGCPYMGCGKTFIQRSALTVHLRIHTGERPHVCEVCTKAFSDSSSLARHRRIHSGRRPYKCLAEDCGKTFCRKTTLIKHGLRQHQIATVPKGKKSLSTRAAGPIVVGSQSGPVTGNGASGRQTRASTGMHHPNGGSVTSSGDIVFPSVPSHSHQTHFMDASHAQSHGGPVLPWYPSHDSGSAYTSSTADGSYSRLGSETSTSSAANSHGGYTHDHHLHNHHHHGTSSDVDAAEAAALMLPIGPGSMSIDSSSVKAAPVKLQDPYGRHYRTHDSLPGWNADYHGGESKVFAHQSGASTPHGQGPPPMAPSPTHPQQHLQHHQQQQGSYFPSAYAQQNGYAMQHGHQHQRSLPIHHQPQQQSQNQYSTLFSAGVDAQSAT</sequence>
<dbReference type="GO" id="GO:0005667">
    <property type="term" value="C:transcription regulator complex"/>
    <property type="evidence" value="ECO:0007669"/>
    <property type="project" value="TreeGrafter"/>
</dbReference>
<evidence type="ECO:0000256" key="1">
    <source>
        <dbReference type="ARBA" id="ARBA00022723"/>
    </source>
</evidence>
<accession>A0A316V1W5</accession>
<feature type="domain" description="C2H2-type" evidence="7">
    <location>
        <begin position="42"/>
        <end position="71"/>
    </location>
</feature>
<name>A0A316V1W5_9BASI</name>
<dbReference type="GO" id="GO:0000785">
    <property type="term" value="C:chromatin"/>
    <property type="evidence" value="ECO:0007669"/>
    <property type="project" value="TreeGrafter"/>
</dbReference>
<keyword evidence="1" id="KW-0479">Metal-binding</keyword>
<dbReference type="Pfam" id="PF00096">
    <property type="entry name" value="zf-C2H2"/>
    <property type="match status" value="3"/>
</dbReference>
<organism evidence="8 9">
    <name type="scientific">Jaminaea rosea</name>
    <dbReference type="NCBI Taxonomy" id="1569628"/>
    <lineage>
        <taxon>Eukaryota</taxon>
        <taxon>Fungi</taxon>
        <taxon>Dikarya</taxon>
        <taxon>Basidiomycota</taxon>
        <taxon>Ustilaginomycotina</taxon>
        <taxon>Exobasidiomycetes</taxon>
        <taxon>Microstromatales</taxon>
        <taxon>Microstromatales incertae sedis</taxon>
        <taxon>Jaminaea</taxon>
    </lineage>
</organism>
<dbReference type="SMART" id="SM00355">
    <property type="entry name" value="ZnF_C2H2"/>
    <property type="match status" value="4"/>
</dbReference>
<dbReference type="GO" id="GO:0031519">
    <property type="term" value="C:PcG protein complex"/>
    <property type="evidence" value="ECO:0007669"/>
    <property type="project" value="TreeGrafter"/>
</dbReference>
<dbReference type="FunFam" id="3.30.160.60:FF:000125">
    <property type="entry name" value="Putative zinc finger protein 143"/>
    <property type="match status" value="1"/>
</dbReference>
<evidence type="ECO:0000256" key="2">
    <source>
        <dbReference type="ARBA" id="ARBA00022737"/>
    </source>
</evidence>
<evidence type="ECO:0000256" key="5">
    <source>
        <dbReference type="PROSITE-ProRule" id="PRU00042"/>
    </source>
</evidence>
<keyword evidence="4" id="KW-0862">Zinc</keyword>
<evidence type="ECO:0000313" key="8">
    <source>
        <dbReference type="EMBL" id="PWN30173.1"/>
    </source>
</evidence>
<dbReference type="GO" id="GO:0000981">
    <property type="term" value="F:DNA-binding transcription factor activity, RNA polymerase II-specific"/>
    <property type="evidence" value="ECO:0007669"/>
    <property type="project" value="UniProtKB-ARBA"/>
</dbReference>
<dbReference type="EMBL" id="KZ819662">
    <property type="protein sequence ID" value="PWN30173.1"/>
    <property type="molecule type" value="Genomic_DNA"/>
</dbReference>
<reference evidence="8 9" key="1">
    <citation type="journal article" date="2018" name="Mol. Biol. Evol.">
        <title>Broad Genomic Sampling Reveals a Smut Pathogenic Ancestry of the Fungal Clade Ustilaginomycotina.</title>
        <authorList>
            <person name="Kijpornyongpan T."/>
            <person name="Mondo S.J."/>
            <person name="Barry K."/>
            <person name="Sandor L."/>
            <person name="Lee J."/>
            <person name="Lipzen A."/>
            <person name="Pangilinan J."/>
            <person name="LaButti K."/>
            <person name="Hainaut M."/>
            <person name="Henrissat B."/>
            <person name="Grigoriev I.V."/>
            <person name="Spatafora J.W."/>
            <person name="Aime M.C."/>
        </authorList>
    </citation>
    <scope>NUCLEOTIDE SEQUENCE [LARGE SCALE GENOMIC DNA]</scope>
    <source>
        <strain evidence="8 9">MCA 5214</strain>
    </source>
</reference>
<proteinExistence type="predicted"/>
<feature type="domain" description="C2H2-type" evidence="7">
    <location>
        <begin position="72"/>
        <end position="99"/>
    </location>
</feature>
<dbReference type="GeneID" id="37030771"/>
<gene>
    <name evidence="8" type="ORF">BDZ90DRAFT_276658</name>
</gene>
<feature type="region of interest" description="Disordered" evidence="6">
    <location>
        <begin position="379"/>
        <end position="403"/>
    </location>
</feature>
<evidence type="ECO:0000256" key="3">
    <source>
        <dbReference type="ARBA" id="ARBA00022771"/>
    </source>
</evidence>
<evidence type="ECO:0000259" key="7">
    <source>
        <dbReference type="PROSITE" id="PS50157"/>
    </source>
</evidence>
<keyword evidence="9" id="KW-1185">Reference proteome</keyword>
<keyword evidence="3 5" id="KW-0863">Zinc-finger</keyword>
<dbReference type="PANTHER" id="PTHR14003">
    <property type="entry name" value="TRANSCRIPTIONAL REPRESSOR PROTEIN YY"/>
    <property type="match status" value="1"/>
</dbReference>
<feature type="compositionally biased region" description="Polar residues" evidence="6">
    <location>
        <begin position="219"/>
        <end position="247"/>
    </location>
</feature>
<dbReference type="OrthoDB" id="654211at2759"/>
<keyword evidence="2" id="KW-0677">Repeat</keyword>
<protein>
    <recommendedName>
        <fullName evidence="7">C2H2-type domain-containing protein</fullName>
    </recommendedName>
</protein>
<feature type="region of interest" description="Disordered" evidence="6">
    <location>
        <begin position="144"/>
        <end position="270"/>
    </location>
</feature>
<evidence type="ECO:0000256" key="6">
    <source>
        <dbReference type="SAM" id="MobiDB-lite"/>
    </source>
</evidence>